<evidence type="ECO:0000313" key="3">
    <source>
        <dbReference type="Proteomes" id="UP000054740"/>
    </source>
</evidence>
<reference evidence="3" key="1">
    <citation type="submission" date="2016-01" db="EMBL/GenBank/DDBJ databases">
        <authorList>
            <person name="Peeters C."/>
        </authorList>
    </citation>
    <scope>NUCLEOTIDE SEQUENCE [LARGE SCALE GENOMIC DNA]</scope>
</reference>
<protein>
    <submittedName>
        <fullName evidence="2">Uncharacterized protein</fullName>
    </submittedName>
</protein>
<accession>A0A158HIS2</accession>
<keyword evidence="1" id="KW-1133">Transmembrane helix</keyword>
<keyword evidence="3" id="KW-1185">Reference proteome</keyword>
<keyword evidence="1" id="KW-0812">Transmembrane</keyword>
<sequence>MLEYPQSLLEDSALFCARFVIRSFTGTVKRLRLTTSGIGGARLAELSAIEKKGGCSNTDLSRALDTLTFSDVKDSGRVIELIIPKEAFPDTSSGSKGKLIWLADDNPAKEFSVVLQRESYSSRVKALLWFIGIFLPVLLTAVIGLLVYRIQKRGDVSITEKGDFQKFKNERAGELKKFFGGGLYKNIRLTEDADDYRRMMERELANLNIFSFLPSDSREQLLGFLRKGEREKVDKKLAAAFPEYRKEIESSSH</sequence>
<feature type="transmembrane region" description="Helical" evidence="1">
    <location>
        <begin position="126"/>
        <end position="148"/>
    </location>
</feature>
<evidence type="ECO:0000256" key="1">
    <source>
        <dbReference type="SAM" id="Phobius"/>
    </source>
</evidence>
<dbReference type="AlphaFoldDB" id="A0A158HIS2"/>
<keyword evidence="1" id="KW-0472">Membrane</keyword>
<gene>
    <name evidence="2" type="ORF">AWB70_03377</name>
</gene>
<name>A0A158HIS2_CABCO</name>
<proteinExistence type="predicted"/>
<dbReference type="Proteomes" id="UP000054740">
    <property type="component" value="Unassembled WGS sequence"/>
</dbReference>
<organism evidence="2 3">
    <name type="scientific">Caballeronia cordobensis</name>
    <name type="common">Burkholderia cordobensis</name>
    <dbReference type="NCBI Taxonomy" id="1353886"/>
    <lineage>
        <taxon>Bacteria</taxon>
        <taxon>Pseudomonadati</taxon>
        <taxon>Pseudomonadota</taxon>
        <taxon>Betaproteobacteria</taxon>
        <taxon>Burkholderiales</taxon>
        <taxon>Burkholderiaceae</taxon>
        <taxon>Caballeronia</taxon>
    </lineage>
</organism>
<dbReference type="EMBL" id="FCNY02000008">
    <property type="protein sequence ID" value="SAL44265.1"/>
    <property type="molecule type" value="Genomic_DNA"/>
</dbReference>
<evidence type="ECO:0000313" key="2">
    <source>
        <dbReference type="EMBL" id="SAL44265.1"/>
    </source>
</evidence>